<feature type="compositionally biased region" description="Polar residues" evidence="3">
    <location>
        <begin position="22"/>
        <end position="31"/>
    </location>
</feature>
<evidence type="ECO:0000313" key="6">
    <source>
        <dbReference type="Proteomes" id="UP000227088"/>
    </source>
</evidence>
<dbReference type="InterPro" id="IPR027417">
    <property type="entry name" value="P-loop_NTPase"/>
</dbReference>
<accession>A0A1Y5HWX0</accession>
<dbReference type="AlphaFoldDB" id="A0A1Y5HWX0"/>
<dbReference type="Gene3D" id="3.40.50.11140">
    <property type="match status" value="1"/>
</dbReference>
<dbReference type="GO" id="GO:0006289">
    <property type="term" value="P:nucleotide-excision repair"/>
    <property type="evidence" value="ECO:0007669"/>
    <property type="project" value="InterPro"/>
</dbReference>
<dbReference type="Proteomes" id="UP000227088">
    <property type="component" value="Unassembled WGS sequence"/>
</dbReference>
<dbReference type="SMART" id="SM01058">
    <property type="entry name" value="CarD_TRCF"/>
    <property type="match status" value="1"/>
</dbReference>
<dbReference type="SUPFAM" id="SSF52540">
    <property type="entry name" value="P-loop containing nucleoside triphosphate hydrolases"/>
    <property type="match status" value="2"/>
</dbReference>
<dbReference type="GO" id="GO:0016887">
    <property type="term" value="F:ATP hydrolysis activity"/>
    <property type="evidence" value="ECO:0007669"/>
    <property type="project" value="InterPro"/>
</dbReference>
<evidence type="ECO:0000256" key="3">
    <source>
        <dbReference type="SAM" id="MobiDB-lite"/>
    </source>
</evidence>
<dbReference type="Pfam" id="PF21132">
    <property type="entry name" value="MFD_D3"/>
    <property type="match status" value="1"/>
</dbReference>
<dbReference type="InterPro" id="IPR048635">
    <property type="entry name" value="MFD_D3"/>
</dbReference>
<feature type="non-terminal residue" evidence="5">
    <location>
        <position position="598"/>
    </location>
</feature>
<dbReference type="InterPro" id="IPR004807">
    <property type="entry name" value="UvrB"/>
</dbReference>
<dbReference type="Gene3D" id="3.30.2060.10">
    <property type="entry name" value="Penicillin-binding protein 1b domain"/>
    <property type="match status" value="1"/>
</dbReference>
<feature type="compositionally biased region" description="Polar residues" evidence="3">
    <location>
        <begin position="1"/>
        <end position="10"/>
    </location>
</feature>
<dbReference type="GO" id="GO:0005524">
    <property type="term" value="F:ATP binding"/>
    <property type="evidence" value="ECO:0007669"/>
    <property type="project" value="UniProtKB-KW"/>
</dbReference>
<dbReference type="Pfam" id="PF17757">
    <property type="entry name" value="UvrB_inter"/>
    <property type="match status" value="1"/>
</dbReference>
<dbReference type="PANTHER" id="PTHR24029">
    <property type="entry name" value="UVRABC SYSTEM PROTEIN B"/>
    <property type="match status" value="1"/>
</dbReference>
<dbReference type="PANTHER" id="PTHR24029:SF1">
    <property type="entry name" value="TRANSCRIPTION-REPAIR-COUPLING FACTOR"/>
    <property type="match status" value="1"/>
</dbReference>
<evidence type="ECO:0000256" key="2">
    <source>
        <dbReference type="ARBA" id="ARBA00022840"/>
    </source>
</evidence>
<dbReference type="Gene3D" id="2.40.10.170">
    <property type="match status" value="1"/>
</dbReference>
<protein>
    <submittedName>
        <fullName evidence="5">Transcription-repair coupling factor</fullName>
    </submittedName>
</protein>
<keyword evidence="2" id="KW-0067">ATP-binding</keyword>
<sequence>MASYSSQLNQSDKKEPSMPKSPASNPLTPSLPSKAGDRRFWGALNNSNQALAIASAAQQHPGLTLVITKDTLSAQRLEEEIGFFAEELPVLHLPDWEILPYDTFSPHQDIISQRLYTFSQLPLIKHGLLIVPISTLLHKTAPKEFLQANSLVIDMGQTLDVETLRGQLENAGYSCVDNVYEHGEFALRGSIFDIFPMGEDKPFRIELFDDEVETLRTFDPDTQRTEEKIEQIRVLPAKEYPLHKDGQRQFRQNWYEFFETDPKRSSLYTDISQGIPPAGIEYYLPLFFGELSNLFDFLPESSLIIHDGDIEQAAKNFRNDVELRYEDRRHDIQRPLVAPKHLFLNPDELFSALNQFPRVQWYSDKAPDRAGSEHFTTPDIGDISINAQAEEPLTLLKAFLDQPQVANKARILFCTESAGRREAVRELLQRIQIRPTEVESWSDFVSAKDPISITIAPLDKGLIVNDESDQPELILISENQLFGQRIMQRRRRSKSKGNAENIIRDLTELKEGSPVVHLDHGIGRYIGLKTLEIDNQVNEFLMLEYAGDSKLYVPVSSLHLISRYGGDSEGGPALHKLGTEKWATAKRKAQEKIRDTAA</sequence>
<dbReference type="EMBL" id="MABE01000349">
    <property type="protein sequence ID" value="OUS40404.1"/>
    <property type="molecule type" value="Genomic_DNA"/>
</dbReference>
<dbReference type="Gene3D" id="3.40.50.11180">
    <property type="match status" value="1"/>
</dbReference>
<evidence type="ECO:0000259" key="4">
    <source>
        <dbReference type="SMART" id="SM01058"/>
    </source>
</evidence>
<evidence type="ECO:0000313" key="5">
    <source>
        <dbReference type="EMBL" id="OUS40404.1"/>
    </source>
</evidence>
<keyword evidence="1" id="KW-0547">Nucleotide-binding</keyword>
<dbReference type="InterPro" id="IPR036101">
    <property type="entry name" value="CarD-like/TRCF_RID_sf"/>
</dbReference>
<organism evidence="5 6">
    <name type="scientific">Oleispira antarctica</name>
    <dbReference type="NCBI Taxonomy" id="188908"/>
    <lineage>
        <taxon>Bacteria</taxon>
        <taxon>Pseudomonadati</taxon>
        <taxon>Pseudomonadota</taxon>
        <taxon>Gammaproteobacteria</taxon>
        <taxon>Oceanospirillales</taxon>
        <taxon>Oceanospirillaceae</taxon>
        <taxon>Oleispira</taxon>
    </lineage>
</organism>
<feature type="region of interest" description="Disordered" evidence="3">
    <location>
        <begin position="1"/>
        <end position="33"/>
    </location>
</feature>
<reference evidence="6" key="1">
    <citation type="journal article" date="2017" name="Proc. Natl. Acad. Sci. U.S.A.">
        <title>Simulation of Deepwater Horizon oil plume reveals substrate specialization within a complex community of hydrocarbon degraders.</title>
        <authorList>
            <person name="Hu P."/>
            <person name="Dubinsky E.A."/>
            <person name="Probst A.J."/>
            <person name="Wang J."/>
            <person name="Sieber C.M.K."/>
            <person name="Tom L.M."/>
            <person name="Gardinali P."/>
            <person name="Banfield J.F."/>
            <person name="Atlas R.M."/>
            <person name="Andersen G.L."/>
        </authorList>
    </citation>
    <scope>NUCLEOTIDE SEQUENCE [LARGE SCALE GENOMIC DNA]</scope>
</reference>
<dbReference type="GO" id="GO:0003677">
    <property type="term" value="F:DNA binding"/>
    <property type="evidence" value="ECO:0007669"/>
    <property type="project" value="InterPro"/>
</dbReference>
<feature type="domain" description="CarD-like/TRCF RNAP-interacting" evidence="4">
    <location>
        <begin position="508"/>
        <end position="598"/>
    </location>
</feature>
<evidence type="ECO:0000256" key="1">
    <source>
        <dbReference type="ARBA" id="ARBA00022741"/>
    </source>
</evidence>
<dbReference type="InterPro" id="IPR003711">
    <property type="entry name" value="CarD-like/TRCF_RID"/>
</dbReference>
<dbReference type="Pfam" id="PF02559">
    <property type="entry name" value="CarD_TRCF_RID"/>
    <property type="match status" value="1"/>
</dbReference>
<proteinExistence type="predicted"/>
<comment type="caution">
    <text evidence="5">The sequence shown here is derived from an EMBL/GenBank/DDBJ whole genome shotgun (WGS) entry which is preliminary data.</text>
</comment>
<name>A0A1Y5HWX0_OLEAN</name>
<dbReference type="GO" id="GO:0009380">
    <property type="term" value="C:excinuclease repair complex"/>
    <property type="evidence" value="ECO:0007669"/>
    <property type="project" value="InterPro"/>
</dbReference>
<dbReference type="SUPFAM" id="SSF141259">
    <property type="entry name" value="CarD-like"/>
    <property type="match status" value="1"/>
</dbReference>
<dbReference type="Gene3D" id="3.40.50.300">
    <property type="entry name" value="P-loop containing nucleotide triphosphate hydrolases"/>
    <property type="match status" value="1"/>
</dbReference>
<gene>
    <name evidence="5" type="ORF">A9R00_06195</name>
</gene>
<dbReference type="InterPro" id="IPR041471">
    <property type="entry name" value="UvrB_inter"/>
</dbReference>